<gene>
    <name evidence="2" type="ORF">OCBIM_22031422mg</name>
</gene>
<proteinExistence type="predicted"/>
<protein>
    <submittedName>
        <fullName evidence="2">Uncharacterized protein</fullName>
    </submittedName>
</protein>
<feature type="non-terminal residue" evidence="2">
    <location>
        <position position="1"/>
    </location>
</feature>
<sequence length="187" mass="22136">STFQLLPDKTLQEYLLRVYIFLCISAEEVHVSTPSVRNHVSTAASICVKIYAVCLLERGTEREEDRERGGQRERDRERERVRERERDTERERKGHREREKGTQRERERERECLCVEDKIKQKLQRVDKETSVEITGQSYKYRWVGNHSKDEDIGSNTNNINNQNNYSNVDSIINISSTTYPLNRVFP</sequence>
<reference evidence="2" key="1">
    <citation type="submission" date="2015-07" db="EMBL/GenBank/DDBJ databases">
        <title>MeaNS - Measles Nucleotide Surveillance Program.</title>
        <authorList>
            <person name="Tran T."/>
            <person name="Druce J."/>
        </authorList>
    </citation>
    <scope>NUCLEOTIDE SEQUENCE</scope>
    <source>
        <strain evidence="2">UCB-OBI-ISO-001</strain>
        <tissue evidence="2">Gonad</tissue>
    </source>
</reference>
<evidence type="ECO:0000256" key="1">
    <source>
        <dbReference type="SAM" id="MobiDB-lite"/>
    </source>
</evidence>
<name>A0A0L8GM07_OCTBM</name>
<dbReference type="AlphaFoldDB" id="A0A0L8GM07"/>
<dbReference type="EMBL" id="KQ421240">
    <property type="protein sequence ID" value="KOF77988.1"/>
    <property type="molecule type" value="Genomic_DNA"/>
</dbReference>
<organism evidence="2">
    <name type="scientific">Octopus bimaculoides</name>
    <name type="common">California two-spotted octopus</name>
    <dbReference type="NCBI Taxonomy" id="37653"/>
    <lineage>
        <taxon>Eukaryota</taxon>
        <taxon>Metazoa</taxon>
        <taxon>Spiralia</taxon>
        <taxon>Lophotrochozoa</taxon>
        <taxon>Mollusca</taxon>
        <taxon>Cephalopoda</taxon>
        <taxon>Coleoidea</taxon>
        <taxon>Octopodiformes</taxon>
        <taxon>Octopoda</taxon>
        <taxon>Incirrata</taxon>
        <taxon>Octopodidae</taxon>
        <taxon>Octopus</taxon>
    </lineage>
</organism>
<accession>A0A0L8GM07</accession>
<feature type="region of interest" description="Disordered" evidence="1">
    <location>
        <begin position="63"/>
        <end position="103"/>
    </location>
</feature>
<evidence type="ECO:0000313" key="2">
    <source>
        <dbReference type="EMBL" id="KOF77988.1"/>
    </source>
</evidence>